<dbReference type="InterPro" id="IPR017946">
    <property type="entry name" value="PLC-like_Pdiesterase_TIM-brl"/>
</dbReference>
<keyword evidence="1" id="KW-0443">Lipid metabolism</keyword>
<evidence type="ECO:0000256" key="1">
    <source>
        <dbReference type="RuleBase" id="RU361133"/>
    </source>
</evidence>
<dbReference type="Pfam" id="PF00388">
    <property type="entry name" value="PI-PLC-X"/>
    <property type="match status" value="1"/>
</dbReference>
<dbReference type="PANTHER" id="PTHR10336">
    <property type="entry name" value="PHOSPHOINOSITIDE-SPECIFIC PHOSPHOLIPASE C FAMILY PROTEIN"/>
    <property type="match status" value="1"/>
</dbReference>
<keyword evidence="1" id="KW-0378">Hydrolase</keyword>
<evidence type="ECO:0000313" key="4">
    <source>
        <dbReference type="Proteomes" id="UP000663848"/>
    </source>
</evidence>
<dbReference type="PROSITE" id="PS50007">
    <property type="entry name" value="PIPLC_X_DOMAIN"/>
    <property type="match status" value="1"/>
</dbReference>
<accession>A0A821ZSP3</accession>
<keyword evidence="1" id="KW-0442">Lipid degradation</keyword>
<organism evidence="3 4">
    <name type="scientific">Rotaria socialis</name>
    <dbReference type="NCBI Taxonomy" id="392032"/>
    <lineage>
        <taxon>Eukaryota</taxon>
        <taxon>Metazoa</taxon>
        <taxon>Spiralia</taxon>
        <taxon>Gnathifera</taxon>
        <taxon>Rotifera</taxon>
        <taxon>Eurotatoria</taxon>
        <taxon>Bdelloidea</taxon>
        <taxon>Philodinida</taxon>
        <taxon>Philodinidae</taxon>
        <taxon>Rotaria</taxon>
    </lineage>
</organism>
<dbReference type="InterPro" id="IPR000909">
    <property type="entry name" value="PLipase_C_PInositol-sp_X_dom"/>
</dbReference>
<proteinExistence type="predicted"/>
<dbReference type="GO" id="GO:0016042">
    <property type="term" value="P:lipid catabolic process"/>
    <property type="evidence" value="ECO:0007669"/>
    <property type="project" value="UniProtKB-KW"/>
</dbReference>
<evidence type="ECO:0000259" key="2">
    <source>
        <dbReference type="Pfam" id="PF00388"/>
    </source>
</evidence>
<dbReference type="PRINTS" id="PR00390">
    <property type="entry name" value="PHPHLIPASEC"/>
</dbReference>
<feature type="domain" description="Phosphatidylinositol-specific phospholipase C X" evidence="2">
    <location>
        <begin position="137"/>
        <end position="185"/>
    </location>
</feature>
<dbReference type="GO" id="GO:0004435">
    <property type="term" value="F:phosphatidylinositol-4,5-bisphosphate phospholipase C activity"/>
    <property type="evidence" value="ECO:0007669"/>
    <property type="project" value="UniProtKB-EC"/>
</dbReference>
<gene>
    <name evidence="3" type="ORF">QYT958_LOCUS36452</name>
</gene>
<sequence length="185" mass="21389">MKQYTENGRSHSIENVHMNVDELLSFLRIVQNQKLTINVKTHDGRDQIIRESIEKPEQAQELIDEFELDTGFRQKGQLSLDGTLHIFVNRDLASDIQLCKERLDNNQLLISGFRNMLLSGDFDIVNPSHARQIYQNMTRPLCDYYINTSHNTYLFYGQLSGESNPEAYNRALLAGCRAVELDCYD</sequence>
<dbReference type="AlphaFoldDB" id="A0A821ZSP3"/>
<dbReference type="Proteomes" id="UP000663848">
    <property type="component" value="Unassembled WGS sequence"/>
</dbReference>
<dbReference type="EMBL" id="CAJOBR010029029">
    <property type="protein sequence ID" value="CAF4984066.1"/>
    <property type="molecule type" value="Genomic_DNA"/>
</dbReference>
<comment type="caution">
    <text evidence="3">The sequence shown here is derived from an EMBL/GenBank/DDBJ whole genome shotgun (WGS) entry which is preliminary data.</text>
</comment>
<feature type="non-terminal residue" evidence="3">
    <location>
        <position position="1"/>
    </location>
</feature>
<name>A0A821ZSP3_9BILA</name>
<dbReference type="Gene3D" id="3.20.20.190">
    <property type="entry name" value="Phosphatidylinositol (PI) phosphodiesterase"/>
    <property type="match status" value="1"/>
</dbReference>
<dbReference type="GO" id="GO:0035556">
    <property type="term" value="P:intracellular signal transduction"/>
    <property type="evidence" value="ECO:0007669"/>
    <property type="project" value="InterPro"/>
</dbReference>
<evidence type="ECO:0000313" key="3">
    <source>
        <dbReference type="EMBL" id="CAF4984066.1"/>
    </source>
</evidence>
<dbReference type="Gene3D" id="1.10.238.10">
    <property type="entry name" value="EF-hand"/>
    <property type="match status" value="1"/>
</dbReference>
<dbReference type="InterPro" id="IPR001192">
    <property type="entry name" value="PI-PLC_fam"/>
</dbReference>
<dbReference type="EC" id="3.1.4.11" evidence="1"/>
<dbReference type="SUPFAM" id="SSF51695">
    <property type="entry name" value="PLC-like phosphodiesterases"/>
    <property type="match status" value="1"/>
</dbReference>
<reference evidence="3" key="1">
    <citation type="submission" date="2021-02" db="EMBL/GenBank/DDBJ databases">
        <authorList>
            <person name="Nowell W R."/>
        </authorList>
    </citation>
    <scope>NUCLEOTIDE SEQUENCE</scope>
</reference>
<protein>
    <recommendedName>
        <fullName evidence="1">Phosphoinositide phospholipase C</fullName>
        <ecNumber evidence="1">3.1.4.11</ecNumber>
    </recommendedName>
</protein>
<comment type="catalytic activity">
    <reaction evidence="1">
        <text>a 1,2-diacyl-sn-glycero-3-phospho-(1D-myo-inositol-4,5-bisphosphate) + H2O = 1D-myo-inositol 1,4,5-trisphosphate + a 1,2-diacyl-sn-glycerol + H(+)</text>
        <dbReference type="Rhea" id="RHEA:33179"/>
        <dbReference type="ChEBI" id="CHEBI:15377"/>
        <dbReference type="ChEBI" id="CHEBI:15378"/>
        <dbReference type="ChEBI" id="CHEBI:17815"/>
        <dbReference type="ChEBI" id="CHEBI:58456"/>
        <dbReference type="ChEBI" id="CHEBI:203600"/>
        <dbReference type="EC" id="3.1.4.11"/>
    </reaction>
</comment>